<protein>
    <submittedName>
        <fullName evidence="1">Uncharacterized protein</fullName>
    </submittedName>
</protein>
<comment type="caution">
    <text evidence="1">The sequence shown here is derived from an EMBL/GenBank/DDBJ whole genome shotgun (WGS) entry which is preliminary data.</text>
</comment>
<dbReference type="AlphaFoldDB" id="A0A0F8YQH5"/>
<reference evidence="1" key="1">
    <citation type="journal article" date="2015" name="Nature">
        <title>Complex archaea that bridge the gap between prokaryotes and eukaryotes.</title>
        <authorList>
            <person name="Spang A."/>
            <person name="Saw J.H."/>
            <person name="Jorgensen S.L."/>
            <person name="Zaremba-Niedzwiedzka K."/>
            <person name="Martijn J."/>
            <person name="Lind A.E."/>
            <person name="van Eijk R."/>
            <person name="Schleper C."/>
            <person name="Guy L."/>
            <person name="Ettema T.J."/>
        </authorList>
    </citation>
    <scope>NUCLEOTIDE SEQUENCE</scope>
</reference>
<sequence>MAINLADFSKRLAAVVASIGQESLPDHLMVFLKKQVDIDNAVILFYHREQPPKVTYNDLPSINRSTHITLFLKGAYLLDPCYRAAREGFNGYYQLDQLAPAGFRKSEYYKNYFRYTGLIDECGYIFKLGPDNFLNVEYFS</sequence>
<accession>A0A0F8YQH5</accession>
<dbReference type="EMBL" id="LAZR01065035">
    <property type="protein sequence ID" value="KKK56354.1"/>
    <property type="molecule type" value="Genomic_DNA"/>
</dbReference>
<organism evidence="1">
    <name type="scientific">marine sediment metagenome</name>
    <dbReference type="NCBI Taxonomy" id="412755"/>
    <lineage>
        <taxon>unclassified sequences</taxon>
        <taxon>metagenomes</taxon>
        <taxon>ecological metagenomes</taxon>
    </lineage>
</organism>
<proteinExistence type="predicted"/>
<name>A0A0F8YQH5_9ZZZZ</name>
<gene>
    <name evidence="1" type="ORF">LCGC14_3065380</name>
</gene>
<evidence type="ECO:0000313" key="1">
    <source>
        <dbReference type="EMBL" id="KKK56354.1"/>
    </source>
</evidence>